<keyword evidence="1 2" id="KW-0808">Transferase</keyword>
<dbReference type="GO" id="GO:0016757">
    <property type="term" value="F:glycosyltransferase activity"/>
    <property type="evidence" value="ECO:0007669"/>
    <property type="project" value="TreeGrafter"/>
</dbReference>
<protein>
    <submittedName>
        <fullName evidence="2">Glycosyl transferase family 1</fullName>
    </submittedName>
</protein>
<reference evidence="2 3" key="1">
    <citation type="submission" date="2015-07" db="EMBL/GenBank/DDBJ databases">
        <title>Whole genome sequence of Thermanaerothrix daxensis DSM 23592.</title>
        <authorList>
            <person name="Hemp J."/>
            <person name="Ward L.M."/>
            <person name="Pace L.A."/>
            <person name="Fischer W.W."/>
        </authorList>
    </citation>
    <scope>NUCLEOTIDE SEQUENCE [LARGE SCALE GENOMIC DNA]</scope>
    <source>
        <strain evidence="2 3">GNS-1</strain>
    </source>
</reference>
<keyword evidence="3" id="KW-1185">Reference proteome</keyword>
<dbReference type="PANTHER" id="PTHR46401:SF2">
    <property type="entry name" value="GLYCOSYLTRANSFERASE WBBK-RELATED"/>
    <property type="match status" value="1"/>
</dbReference>
<dbReference type="CDD" id="cd03801">
    <property type="entry name" value="GT4_PimA-like"/>
    <property type="match status" value="1"/>
</dbReference>
<dbReference type="PANTHER" id="PTHR46401">
    <property type="entry name" value="GLYCOSYLTRANSFERASE WBBK-RELATED"/>
    <property type="match status" value="1"/>
</dbReference>
<dbReference type="OrthoDB" id="9762705at2"/>
<name>A0A0P6YKN6_9CHLR</name>
<dbReference type="RefSeq" id="WP_054521461.1">
    <property type="nucleotide sequence ID" value="NZ_LGKO01000004.1"/>
</dbReference>
<dbReference type="Gene3D" id="3.40.50.2000">
    <property type="entry name" value="Glycogen Phosphorylase B"/>
    <property type="match status" value="1"/>
</dbReference>
<dbReference type="EMBL" id="LGKO01000004">
    <property type="protein sequence ID" value="KPL83084.1"/>
    <property type="molecule type" value="Genomic_DNA"/>
</dbReference>
<dbReference type="STRING" id="869279.SE15_07295"/>
<evidence type="ECO:0000256" key="1">
    <source>
        <dbReference type="ARBA" id="ARBA00022679"/>
    </source>
</evidence>
<dbReference type="PATRIC" id="fig|869279.4.peg.2192"/>
<dbReference type="SUPFAM" id="SSF53756">
    <property type="entry name" value="UDP-Glycosyltransferase/glycogen phosphorylase"/>
    <property type="match status" value="1"/>
</dbReference>
<evidence type="ECO:0000313" key="3">
    <source>
        <dbReference type="Proteomes" id="UP000050544"/>
    </source>
</evidence>
<dbReference type="Proteomes" id="UP000050544">
    <property type="component" value="Unassembled WGS sequence"/>
</dbReference>
<gene>
    <name evidence="2" type="ORF">SE15_07295</name>
</gene>
<organism evidence="2 3">
    <name type="scientific">Thermanaerothrix daxensis</name>
    <dbReference type="NCBI Taxonomy" id="869279"/>
    <lineage>
        <taxon>Bacteria</taxon>
        <taxon>Bacillati</taxon>
        <taxon>Chloroflexota</taxon>
        <taxon>Anaerolineae</taxon>
        <taxon>Anaerolineales</taxon>
        <taxon>Anaerolineaceae</taxon>
        <taxon>Thermanaerothrix</taxon>
    </lineage>
</organism>
<accession>A0A0P6YKN6</accession>
<dbReference type="AlphaFoldDB" id="A0A0P6YKN6"/>
<sequence length="416" mass="47569">MRNLGFVSTRFAGTDGVSLESEKWAVVLERLGYSCFYFAGESNRPPEVTYLIPEASFHHPEIIQINRVAFGQRIRPPSLTEAILRLKQHLKIHLQRFVSQFGIEALVVENALTIPLNLPLGLALCEFIAETGIPTLAHHHDFFWERTRFMVNCVWDYLNQAFPPNLPFIRHIVINSSAAHQLAHRTGIASVLIPNVMDFENPLPRADNGYAKSLKGDLGIAEDEYFILQPTRVVQRKGIEHAVELIHRLGLKARLIISHASGDEGHEYEQHIRWLADTLRVPVNFVSDIIREQRGQTPDGHKIYALWDVYPQADLVTYPSTFEGFGNAFLEAVYFRRPIVVNNYSIYAFDIKPKGFRTIEFDGFITGDTVKKTQEVLTQPGLAEEMAEHNYRLGLKYYSFSVLEHRLRDILLSWST</sequence>
<dbReference type="GO" id="GO:0009103">
    <property type="term" value="P:lipopolysaccharide biosynthetic process"/>
    <property type="evidence" value="ECO:0007669"/>
    <property type="project" value="TreeGrafter"/>
</dbReference>
<evidence type="ECO:0000313" key="2">
    <source>
        <dbReference type="EMBL" id="KPL83084.1"/>
    </source>
</evidence>
<proteinExistence type="predicted"/>
<comment type="caution">
    <text evidence="2">The sequence shown here is derived from an EMBL/GenBank/DDBJ whole genome shotgun (WGS) entry which is preliminary data.</text>
</comment>